<dbReference type="Gramene" id="TVU18005">
    <property type="protein sequence ID" value="TVU18005"/>
    <property type="gene ID" value="EJB05_34070"/>
</dbReference>
<keyword evidence="14 18" id="KW-0376">Hydrogen peroxide</keyword>
<evidence type="ECO:0000256" key="14">
    <source>
        <dbReference type="ARBA" id="ARBA00023324"/>
    </source>
</evidence>
<dbReference type="Gene3D" id="1.10.520.10">
    <property type="match status" value="1"/>
</dbReference>
<dbReference type="GO" id="GO:0020037">
    <property type="term" value="F:heme binding"/>
    <property type="evidence" value="ECO:0007669"/>
    <property type="project" value="UniProtKB-UniRule"/>
</dbReference>
<dbReference type="PANTHER" id="PTHR31517">
    <property type="match status" value="1"/>
</dbReference>
<dbReference type="InterPro" id="IPR010255">
    <property type="entry name" value="Haem_peroxidase_sf"/>
</dbReference>
<keyword evidence="8 16" id="KW-0479">Metal-binding</keyword>
<comment type="catalytic activity">
    <reaction evidence="1 18">
        <text>2 a phenolic donor + H2O2 = 2 a phenolic radical donor + 2 H2O</text>
        <dbReference type="Rhea" id="RHEA:56136"/>
        <dbReference type="ChEBI" id="CHEBI:15377"/>
        <dbReference type="ChEBI" id="CHEBI:16240"/>
        <dbReference type="ChEBI" id="CHEBI:139520"/>
        <dbReference type="ChEBI" id="CHEBI:139521"/>
        <dbReference type="EC" id="1.11.1.7"/>
    </reaction>
</comment>
<keyword evidence="7 18" id="KW-0349">Heme</keyword>
<feature type="disulfide bond" evidence="17">
    <location>
        <begin position="43"/>
        <end position="122"/>
    </location>
</feature>
<evidence type="ECO:0000256" key="8">
    <source>
        <dbReference type="ARBA" id="ARBA00022723"/>
    </source>
</evidence>
<evidence type="ECO:0000256" key="10">
    <source>
        <dbReference type="ARBA" id="ARBA00023002"/>
    </source>
</evidence>
<keyword evidence="9 16" id="KW-0106">Calcium</keyword>
<evidence type="ECO:0000256" key="13">
    <source>
        <dbReference type="ARBA" id="ARBA00023180"/>
    </source>
</evidence>
<dbReference type="PROSITE" id="PS50873">
    <property type="entry name" value="PEROXIDASE_4"/>
    <property type="match status" value="1"/>
</dbReference>
<comment type="cofactor">
    <cofactor evidence="16 18">
        <name>heme b</name>
        <dbReference type="ChEBI" id="CHEBI:60344"/>
    </cofactor>
    <text evidence="16 18">Binds 1 heme b (iron(II)-protoporphyrin IX) group per subunit.</text>
</comment>
<feature type="disulfide bond" evidence="17">
    <location>
        <begin position="76"/>
        <end position="81"/>
    </location>
</feature>
<reference evidence="20 21" key="1">
    <citation type="journal article" date="2019" name="Sci. Rep.">
        <title>A high-quality genome of Eragrostis curvula grass provides insights into Poaceae evolution and supports new strategies to enhance forage quality.</title>
        <authorList>
            <person name="Carballo J."/>
            <person name="Santos B.A.C.M."/>
            <person name="Zappacosta D."/>
            <person name="Garbus I."/>
            <person name="Selva J.P."/>
            <person name="Gallo C.A."/>
            <person name="Diaz A."/>
            <person name="Albertini E."/>
            <person name="Caccamo M."/>
            <person name="Echenique V."/>
        </authorList>
    </citation>
    <scope>NUCLEOTIDE SEQUENCE [LARGE SCALE GENOMIC DNA]</scope>
    <source>
        <strain evidence="21">cv. Victoria</strain>
        <tissue evidence="20">Leaf</tissue>
    </source>
</reference>
<dbReference type="CDD" id="cd00693">
    <property type="entry name" value="secretory_peroxidase"/>
    <property type="match status" value="1"/>
</dbReference>
<dbReference type="InterPro" id="IPR000823">
    <property type="entry name" value="Peroxidase_pln"/>
</dbReference>
<evidence type="ECO:0000313" key="21">
    <source>
        <dbReference type="Proteomes" id="UP000324897"/>
    </source>
</evidence>
<dbReference type="OrthoDB" id="688989at2759"/>
<dbReference type="FunFam" id="1.10.420.10:FF:000006">
    <property type="entry name" value="Peroxidase"/>
    <property type="match status" value="1"/>
</dbReference>
<comment type="caution">
    <text evidence="20">The sequence shown here is derived from an EMBL/GenBank/DDBJ whole genome shotgun (WGS) entry which is preliminary data.</text>
</comment>
<feature type="binding site" evidence="16">
    <location>
        <position position="75"/>
    </location>
    <ligand>
        <name>Ca(2+)</name>
        <dbReference type="ChEBI" id="CHEBI:29108"/>
        <label>1</label>
    </ligand>
</feature>
<comment type="cofactor">
    <cofactor evidence="16 18">
        <name>Ca(2+)</name>
        <dbReference type="ChEBI" id="CHEBI:29108"/>
    </cofactor>
    <text evidence="16 18">Binds 2 calcium ions per subunit.</text>
</comment>
<dbReference type="Proteomes" id="UP000324897">
    <property type="component" value="Chromosome 7"/>
</dbReference>
<accession>A0A5J9U385</accession>
<keyword evidence="21" id="KW-1185">Reference proteome</keyword>
<evidence type="ECO:0000256" key="5">
    <source>
        <dbReference type="ARBA" id="ARBA00022525"/>
    </source>
</evidence>
<evidence type="ECO:0000256" key="3">
    <source>
        <dbReference type="ARBA" id="ARBA00006873"/>
    </source>
</evidence>
<dbReference type="GO" id="GO:0140825">
    <property type="term" value="F:lactoperoxidase activity"/>
    <property type="evidence" value="ECO:0007669"/>
    <property type="project" value="UniProtKB-EC"/>
</dbReference>
<comment type="similarity">
    <text evidence="3">Belongs to the peroxidase family. Ascorbate peroxidase subfamily.</text>
</comment>
<evidence type="ECO:0000256" key="15">
    <source>
        <dbReference type="PIRSR" id="PIRSR600823-2"/>
    </source>
</evidence>
<keyword evidence="18" id="KW-0732">Signal</keyword>
<comment type="similarity">
    <text evidence="18">Belongs to the peroxidase family. Classical plant (class III) peroxidase subfamily.</text>
</comment>
<dbReference type="GO" id="GO:0005576">
    <property type="term" value="C:extracellular region"/>
    <property type="evidence" value="ECO:0007669"/>
    <property type="project" value="UniProtKB-SubCell"/>
</dbReference>
<evidence type="ECO:0000256" key="7">
    <source>
        <dbReference type="ARBA" id="ARBA00022617"/>
    </source>
</evidence>
<name>A0A5J9U385_9POAL</name>
<evidence type="ECO:0000256" key="1">
    <source>
        <dbReference type="ARBA" id="ARBA00000189"/>
    </source>
</evidence>
<keyword evidence="11 16" id="KW-0408">Iron</keyword>
<feature type="non-terminal residue" evidence="20">
    <location>
        <position position="1"/>
    </location>
</feature>
<evidence type="ECO:0000256" key="18">
    <source>
        <dbReference type="RuleBase" id="RU362060"/>
    </source>
</evidence>
<keyword evidence="5 18" id="KW-0964">Secreted</keyword>
<dbReference type="GO" id="GO:0042744">
    <property type="term" value="P:hydrogen peroxide catabolic process"/>
    <property type="evidence" value="ECO:0007669"/>
    <property type="project" value="UniProtKB-KW"/>
</dbReference>
<evidence type="ECO:0000256" key="2">
    <source>
        <dbReference type="ARBA" id="ARBA00004613"/>
    </source>
</evidence>
<dbReference type="PRINTS" id="PR00458">
    <property type="entry name" value="PEROXIDASE"/>
</dbReference>
<evidence type="ECO:0000256" key="12">
    <source>
        <dbReference type="ARBA" id="ARBA00023157"/>
    </source>
</evidence>
<feature type="chain" id="PRO_5023962955" description="Peroxidase" evidence="18">
    <location>
        <begin position="27"/>
        <end position="334"/>
    </location>
</feature>
<feature type="disulfide bond" evidence="17">
    <location>
        <begin position="128"/>
        <end position="328"/>
    </location>
</feature>
<evidence type="ECO:0000259" key="19">
    <source>
        <dbReference type="PROSITE" id="PS50873"/>
    </source>
</evidence>
<comment type="function">
    <text evidence="18">Removal of H(2)O(2), oxidation of toxic reductants, biosynthesis and degradation of lignin, suberization, auxin catabolism, response to environmental stresses such as wounding, pathogen attack and oxidative stress.</text>
</comment>
<feature type="binding site" description="axial binding residue" evidence="16">
    <location>
        <position position="201"/>
    </location>
    <ligand>
        <name>heme b</name>
        <dbReference type="ChEBI" id="CHEBI:60344"/>
    </ligand>
    <ligandPart>
        <name>Fe</name>
        <dbReference type="ChEBI" id="CHEBI:18248"/>
    </ligandPart>
</feature>
<dbReference type="Gene3D" id="1.10.420.10">
    <property type="entry name" value="Peroxidase, domain 2"/>
    <property type="match status" value="1"/>
</dbReference>
<evidence type="ECO:0000256" key="6">
    <source>
        <dbReference type="ARBA" id="ARBA00022559"/>
    </source>
</evidence>
<keyword evidence="12 17" id="KW-1015">Disulfide bond</keyword>
<evidence type="ECO:0000256" key="9">
    <source>
        <dbReference type="ARBA" id="ARBA00022837"/>
    </source>
</evidence>
<dbReference type="PANTHER" id="PTHR31517:SF84">
    <property type="entry name" value="PEROXIDASE"/>
    <property type="match status" value="1"/>
</dbReference>
<dbReference type="EMBL" id="RWGY01000029">
    <property type="protein sequence ID" value="TVU18005.1"/>
    <property type="molecule type" value="Genomic_DNA"/>
</dbReference>
<feature type="disulfide bond" evidence="17">
    <location>
        <begin position="208"/>
        <end position="235"/>
    </location>
</feature>
<evidence type="ECO:0000256" key="16">
    <source>
        <dbReference type="PIRSR" id="PIRSR600823-3"/>
    </source>
</evidence>
<feature type="binding site" evidence="15">
    <location>
        <position position="171"/>
    </location>
    <ligand>
        <name>substrate</name>
    </ligand>
</feature>
<dbReference type="GO" id="GO:0006979">
    <property type="term" value="P:response to oxidative stress"/>
    <property type="evidence" value="ECO:0007669"/>
    <property type="project" value="UniProtKB-UniRule"/>
</dbReference>
<keyword evidence="6 18" id="KW-0575">Peroxidase</keyword>
<evidence type="ECO:0000256" key="11">
    <source>
        <dbReference type="ARBA" id="ARBA00023004"/>
    </source>
</evidence>
<dbReference type="AlphaFoldDB" id="A0A5J9U385"/>
<feature type="binding site" evidence="16">
    <location>
        <position position="82"/>
    </location>
    <ligand>
        <name>Ca(2+)</name>
        <dbReference type="ChEBI" id="CHEBI:29108"/>
        <label>1</label>
    </ligand>
</feature>
<evidence type="ECO:0000256" key="17">
    <source>
        <dbReference type="PIRSR" id="PIRSR600823-5"/>
    </source>
</evidence>
<dbReference type="PRINTS" id="PR00461">
    <property type="entry name" value="PLPEROXIDASE"/>
</dbReference>
<sequence length="334" mass="36355">MMKHMVMATCKAIVLMLLILVAPALSGNMMSGPLRYDYYSSSCPKAEAVVRKTTGEIITRDPTMGAAFLMMFFFDCFTQGCDASLLLDQTEKDAWVEKSFMSSYLRAYGAVDEIKAAVEAVCPGVVSCADILALAARDSTTISGGFSFPMPTGRRDAMVSIMYYDFEHSVPDPYSGLQTLIDSFAIRGLDVDDVVALSGAHSFGMSHCIGVVNRLYPTKDATMNTTYAEELRKVCPPGSGNEWVGPLFNNNRVTDPNVLSNQYYSNVLSGQVLFMSDQTLTSRNDTAAKVAFYAGNPLAWKVHFSAAMVKMSGLHVLTGTQGEVRKVCNAINTK</sequence>
<dbReference type="EC" id="1.11.1.7" evidence="4 18"/>
<feature type="binding site" evidence="16">
    <location>
        <position position="84"/>
    </location>
    <ligand>
        <name>Ca(2+)</name>
        <dbReference type="ChEBI" id="CHEBI:29108"/>
        <label>1</label>
    </ligand>
</feature>
<organism evidence="20 21">
    <name type="scientific">Eragrostis curvula</name>
    <name type="common">weeping love grass</name>
    <dbReference type="NCBI Taxonomy" id="38414"/>
    <lineage>
        <taxon>Eukaryota</taxon>
        <taxon>Viridiplantae</taxon>
        <taxon>Streptophyta</taxon>
        <taxon>Embryophyta</taxon>
        <taxon>Tracheophyta</taxon>
        <taxon>Spermatophyta</taxon>
        <taxon>Magnoliopsida</taxon>
        <taxon>Liliopsida</taxon>
        <taxon>Poales</taxon>
        <taxon>Poaceae</taxon>
        <taxon>PACMAD clade</taxon>
        <taxon>Chloridoideae</taxon>
        <taxon>Eragrostideae</taxon>
        <taxon>Eragrostidinae</taxon>
        <taxon>Eragrostis</taxon>
    </lineage>
</organism>
<feature type="domain" description="Plant heme peroxidase family profile" evidence="19">
    <location>
        <begin position="33"/>
        <end position="332"/>
    </location>
</feature>
<protein>
    <recommendedName>
        <fullName evidence="4 18">Peroxidase</fullName>
        <ecNumber evidence="4 18">1.11.1.7</ecNumber>
    </recommendedName>
</protein>
<keyword evidence="13" id="KW-0325">Glycoprotein</keyword>
<evidence type="ECO:0000313" key="20">
    <source>
        <dbReference type="EMBL" id="TVU18005.1"/>
    </source>
</evidence>
<dbReference type="InterPro" id="IPR002016">
    <property type="entry name" value="Haem_peroxidase"/>
</dbReference>
<dbReference type="GO" id="GO:0046872">
    <property type="term" value="F:metal ion binding"/>
    <property type="evidence" value="ECO:0007669"/>
    <property type="project" value="UniProtKB-UniRule"/>
</dbReference>
<feature type="signal peptide" evidence="18">
    <location>
        <begin position="1"/>
        <end position="26"/>
    </location>
</feature>
<dbReference type="InterPro" id="IPR019793">
    <property type="entry name" value="Peroxidases_heam-ligand_BS"/>
</dbReference>
<dbReference type="SUPFAM" id="SSF48113">
    <property type="entry name" value="Heme-dependent peroxidases"/>
    <property type="match status" value="1"/>
</dbReference>
<gene>
    <name evidence="20" type="ORF">EJB05_34070</name>
</gene>
<dbReference type="PROSITE" id="PS00435">
    <property type="entry name" value="PEROXIDASE_1"/>
    <property type="match status" value="1"/>
</dbReference>
<comment type="subcellular location">
    <subcellularLocation>
        <location evidence="2 18">Secreted</location>
    </subcellularLocation>
</comment>
<dbReference type="Pfam" id="PF00141">
    <property type="entry name" value="peroxidase"/>
    <property type="match status" value="1"/>
</dbReference>
<proteinExistence type="inferred from homology"/>
<evidence type="ECO:0000256" key="4">
    <source>
        <dbReference type="ARBA" id="ARBA00012313"/>
    </source>
</evidence>
<keyword evidence="10 18" id="KW-0560">Oxidoreductase</keyword>
<dbReference type="InterPro" id="IPR033905">
    <property type="entry name" value="Secretory_peroxidase"/>
</dbReference>
<feature type="binding site" evidence="16">
    <location>
        <position position="80"/>
    </location>
    <ligand>
        <name>Ca(2+)</name>
        <dbReference type="ChEBI" id="CHEBI:29108"/>
        <label>1</label>
    </ligand>
</feature>